<name>A0A128F1M3_9GAMM</name>
<keyword evidence="6" id="KW-1185">Reference proteome</keyword>
<evidence type="ECO:0000259" key="4">
    <source>
        <dbReference type="Pfam" id="PF13629"/>
    </source>
</evidence>
<dbReference type="EMBL" id="FIZY01000011">
    <property type="protein sequence ID" value="CZF80698.1"/>
    <property type="molecule type" value="Genomic_DNA"/>
</dbReference>
<dbReference type="PANTHER" id="PTHR30332:SF17">
    <property type="entry name" value="TYPE IV PILIATION SYSTEM PROTEIN DR_0774-RELATED"/>
    <property type="match status" value="1"/>
</dbReference>
<reference evidence="6" key="1">
    <citation type="submission" date="2016-02" db="EMBL/GenBank/DDBJ databases">
        <authorList>
            <person name="Rodrigo-Torres Lidia"/>
            <person name="Arahal R.David."/>
        </authorList>
    </citation>
    <scope>NUCLEOTIDE SEQUENCE [LARGE SCALE GENOMIC DNA]</scope>
    <source>
        <strain evidence="6">CECT 8713</strain>
    </source>
</reference>
<proteinExistence type="inferred from homology"/>
<evidence type="ECO:0000313" key="6">
    <source>
        <dbReference type="Proteomes" id="UP000073601"/>
    </source>
</evidence>
<evidence type="ECO:0000256" key="1">
    <source>
        <dbReference type="RuleBase" id="RU004003"/>
    </source>
</evidence>
<evidence type="ECO:0000259" key="3">
    <source>
        <dbReference type="Pfam" id="PF04972"/>
    </source>
</evidence>
<dbReference type="AlphaFoldDB" id="A0A128F1M3"/>
<feature type="domain" description="BON" evidence="3">
    <location>
        <begin position="102"/>
        <end position="146"/>
    </location>
</feature>
<organism evidence="5 6">
    <name type="scientific">Grimontia marina</name>
    <dbReference type="NCBI Taxonomy" id="646534"/>
    <lineage>
        <taxon>Bacteria</taxon>
        <taxon>Pseudomonadati</taxon>
        <taxon>Pseudomonadota</taxon>
        <taxon>Gammaproteobacteria</taxon>
        <taxon>Vibrionales</taxon>
        <taxon>Vibrionaceae</taxon>
        <taxon>Grimontia</taxon>
    </lineage>
</organism>
<dbReference type="InterPro" id="IPR032789">
    <property type="entry name" value="T2SS-T3SS_pil_N"/>
</dbReference>
<dbReference type="InterPro" id="IPR050810">
    <property type="entry name" value="Bact_Secretion_Sys_Channel"/>
</dbReference>
<dbReference type="InterPro" id="IPR001775">
    <property type="entry name" value="GspD/PilQ"/>
</dbReference>
<evidence type="ECO:0000259" key="2">
    <source>
        <dbReference type="Pfam" id="PF00263"/>
    </source>
</evidence>
<dbReference type="Pfam" id="PF00263">
    <property type="entry name" value="Secretin"/>
    <property type="match status" value="1"/>
</dbReference>
<sequence length="452" mass="49539">MLHLQILFVTFSILLISTLYDSKVQAATIMNLGVGDARSLQFEQVIGTVFIADPETADYQVIDNHKLVVFGRKIGQTSLIVFGENSNTLSNSKVVVNKSLTKVEQILNLHYPNINISVQNLGDQVVLSGFVPTQKEKNDIYAMVGELLKKDFTEKRLEWKTTDNESYDIDFMARRTYEGLLNNLEVSVSKQVNVKLTIAEVNSSLVNELGIKWGTILSDGFAGNGQFFRGISGLGGSATNVAAYISAINDDTVGQVLSEPNISVISGETASFLVGGEIPITYRVDDGYRIQYKEFGIGLDLAAEVLRDDKIKLSIVPQVSSVDSQFGDELLDIPSFKVRRARTTLELGDGDSFVLAGLLSTEDQEALSKIPFIGDVPILGAFFRNTTTQRRKTELVIVATVSLVEPISSGSVRIPSMQRTSTLSRFFGVNLNASPEVAQWQEEILSTGGFKK</sequence>
<dbReference type="Proteomes" id="UP000073601">
    <property type="component" value="Unassembled WGS sequence"/>
</dbReference>
<dbReference type="Pfam" id="PF13629">
    <property type="entry name" value="T2SS-T3SS_pil_N"/>
    <property type="match status" value="1"/>
</dbReference>
<dbReference type="InterPro" id="IPR007055">
    <property type="entry name" value="BON_dom"/>
</dbReference>
<evidence type="ECO:0000313" key="5">
    <source>
        <dbReference type="EMBL" id="CZF80698.1"/>
    </source>
</evidence>
<dbReference type="Pfam" id="PF04972">
    <property type="entry name" value="BON"/>
    <property type="match status" value="1"/>
</dbReference>
<feature type="domain" description="Type II/III secretion system secretin-like" evidence="2">
    <location>
        <begin position="249"/>
        <end position="404"/>
    </location>
</feature>
<dbReference type="OrthoDB" id="9775455at2"/>
<dbReference type="GO" id="GO:0009306">
    <property type="term" value="P:protein secretion"/>
    <property type="evidence" value="ECO:0007669"/>
    <property type="project" value="InterPro"/>
</dbReference>
<feature type="domain" description="Pilus formation protein N-terminal" evidence="4">
    <location>
        <begin position="27"/>
        <end position="97"/>
    </location>
</feature>
<dbReference type="PRINTS" id="PR00811">
    <property type="entry name" value="BCTERIALGSPD"/>
</dbReference>
<dbReference type="GO" id="GO:0015627">
    <property type="term" value="C:type II protein secretion system complex"/>
    <property type="evidence" value="ECO:0007669"/>
    <property type="project" value="TreeGrafter"/>
</dbReference>
<gene>
    <name evidence="5" type="primary">pulD_2</name>
    <name evidence="5" type="ORF">GMA8713_01558</name>
</gene>
<accession>A0A128F1M3</accession>
<dbReference type="PANTHER" id="PTHR30332">
    <property type="entry name" value="PROBABLE GENERAL SECRETION PATHWAY PROTEIN D"/>
    <property type="match status" value="1"/>
</dbReference>
<protein>
    <submittedName>
        <fullName evidence="5">Type II secretion system protein D</fullName>
    </submittedName>
</protein>
<comment type="similarity">
    <text evidence="1">Belongs to the bacterial secretin family.</text>
</comment>
<dbReference type="InterPro" id="IPR004846">
    <property type="entry name" value="T2SS/T3SS_dom"/>
</dbReference>